<accession>A0A848G9Y8</accession>
<keyword evidence="2" id="KW-1185">Reference proteome</keyword>
<dbReference type="InterPro" id="IPR010653">
    <property type="entry name" value="NlpB/DapX"/>
</dbReference>
<organism evidence="1 2">
    <name type="scientific">Zoogloea dura</name>
    <dbReference type="NCBI Taxonomy" id="2728840"/>
    <lineage>
        <taxon>Bacteria</taxon>
        <taxon>Pseudomonadati</taxon>
        <taxon>Pseudomonadota</taxon>
        <taxon>Betaproteobacteria</taxon>
        <taxon>Rhodocyclales</taxon>
        <taxon>Zoogloeaceae</taxon>
        <taxon>Zoogloea</taxon>
    </lineage>
</organism>
<dbReference type="EMBL" id="JABBGA010000017">
    <property type="protein sequence ID" value="NML27715.1"/>
    <property type="molecule type" value="Genomic_DNA"/>
</dbReference>
<dbReference type="AlphaFoldDB" id="A0A848G9Y8"/>
<name>A0A848G9Y8_9RHOO</name>
<comment type="caution">
    <text evidence="1">The sequence shown here is derived from an EMBL/GenBank/DDBJ whole genome shotgun (WGS) entry which is preliminary data.</text>
</comment>
<reference evidence="1 2" key="1">
    <citation type="submission" date="2020-04" db="EMBL/GenBank/DDBJ databases">
        <title>Zoogloea sp. G-4-1-14 isolated from soil.</title>
        <authorList>
            <person name="Dahal R.H."/>
        </authorList>
    </citation>
    <scope>NUCLEOTIDE SEQUENCE [LARGE SCALE GENOMIC DNA]</scope>
    <source>
        <strain evidence="1 2">G-4-1-14</strain>
    </source>
</reference>
<evidence type="ECO:0000313" key="1">
    <source>
        <dbReference type="EMBL" id="NML27715.1"/>
    </source>
</evidence>
<gene>
    <name evidence="1" type="primary">bamC</name>
    <name evidence="1" type="ORF">HHL15_18325</name>
</gene>
<dbReference type="Gene3D" id="3.30.310.170">
    <property type="entry name" value="Outer membrane protein assembly factor BamC"/>
    <property type="match status" value="1"/>
</dbReference>
<sequence length="390" mass="42725">MQSRKLASGSAVVVATIALAGCSGSLLESKKIDYKSASSAPARSTLEIPPDLTAPTADDRYAVPDINPKGSATFSAYNAERTAQGGAPSATSGPVAVAPQSIDKMRVERSGTQRWLVVPGTPEKIWPLVREFWQENGFLLNVDRPEIGVMETDWAENRAKIDNGIIRNTIGKVIDGLYSTPERDKFRTRLEKGGEAGFVEIYVSHRGMMEIYPNEAKDRTIWQPRAADPELEAEFLQRLMIRLGADEVRAKAQIAAKPQAEKAKLESAPTGASVLQVEEGFDRAWRRVGLALDRVGFTVEDRDRSQGLYYVRYVDPEVDVKKKGDDEGILSKLAFWRSSAKPSVVSGSQYRIHVKTAGAGSSIQVLTREGGTDTSESARKILGLLFQQLK</sequence>
<dbReference type="PROSITE" id="PS51257">
    <property type="entry name" value="PROKAR_LIPOPROTEIN"/>
    <property type="match status" value="1"/>
</dbReference>
<dbReference type="Pfam" id="PF06804">
    <property type="entry name" value="Lipoprotein_18"/>
    <property type="match status" value="1"/>
</dbReference>
<dbReference type="Proteomes" id="UP000580043">
    <property type="component" value="Unassembled WGS sequence"/>
</dbReference>
<proteinExistence type="predicted"/>
<dbReference type="InterPro" id="IPR042268">
    <property type="entry name" value="BamC_C"/>
</dbReference>
<evidence type="ECO:0000313" key="2">
    <source>
        <dbReference type="Proteomes" id="UP000580043"/>
    </source>
</evidence>
<dbReference type="RefSeq" id="WP_169147251.1">
    <property type="nucleotide sequence ID" value="NZ_JABBGA010000017.1"/>
</dbReference>
<protein>
    <submittedName>
        <fullName evidence="1">Outer membrane protein assembly factor BamC</fullName>
    </submittedName>
</protein>